<accession>A0A4R1QMF8</accession>
<comment type="caution">
    <text evidence="1">The sequence shown here is derived from an EMBL/GenBank/DDBJ whole genome shotgun (WGS) entry which is preliminary data.</text>
</comment>
<gene>
    <name evidence="1" type="ORF">EDD76_12230</name>
</gene>
<dbReference type="STRING" id="1469948.GCA_000732725_03244"/>
<dbReference type="AlphaFoldDB" id="A0A4R1QMF8"/>
<protein>
    <submittedName>
        <fullName evidence="1">Uncharacterized protein</fullName>
    </submittedName>
</protein>
<dbReference type="RefSeq" id="WP_157837560.1">
    <property type="nucleotide sequence ID" value="NZ_JPNB01000002.1"/>
</dbReference>
<reference evidence="1 2" key="1">
    <citation type="submission" date="2019-03" db="EMBL/GenBank/DDBJ databases">
        <title>Genomic Encyclopedia of Type Strains, Phase IV (KMG-IV): sequencing the most valuable type-strain genomes for metagenomic binning, comparative biology and taxonomic classification.</title>
        <authorList>
            <person name="Goeker M."/>
        </authorList>
    </citation>
    <scope>NUCLEOTIDE SEQUENCE [LARGE SCALE GENOMIC DNA]</scope>
    <source>
        <strain evidence="1 2">DSM 100556</strain>
    </source>
</reference>
<organism evidence="1 2">
    <name type="scientific">Kineothrix alysoides</name>
    <dbReference type="NCBI Taxonomy" id="1469948"/>
    <lineage>
        <taxon>Bacteria</taxon>
        <taxon>Bacillati</taxon>
        <taxon>Bacillota</taxon>
        <taxon>Clostridia</taxon>
        <taxon>Lachnospirales</taxon>
        <taxon>Lachnospiraceae</taxon>
        <taxon>Kineothrix</taxon>
    </lineage>
</organism>
<sequence>MKSKGKRIGVIVLALLLLICGGIYTISLLHPERFIALVAVIHDIGYRNL</sequence>
<dbReference type="EMBL" id="SLUO01000022">
    <property type="protein sequence ID" value="TCL54113.1"/>
    <property type="molecule type" value="Genomic_DNA"/>
</dbReference>
<name>A0A4R1QMF8_9FIRM</name>
<evidence type="ECO:0000313" key="2">
    <source>
        <dbReference type="Proteomes" id="UP000295718"/>
    </source>
</evidence>
<dbReference type="Proteomes" id="UP000295718">
    <property type="component" value="Unassembled WGS sequence"/>
</dbReference>
<keyword evidence="2" id="KW-1185">Reference proteome</keyword>
<evidence type="ECO:0000313" key="1">
    <source>
        <dbReference type="EMBL" id="TCL54113.1"/>
    </source>
</evidence>
<proteinExistence type="predicted"/>